<evidence type="ECO:0000313" key="1">
    <source>
        <dbReference type="EMBL" id="GGX98689.1"/>
    </source>
</evidence>
<proteinExistence type="predicted"/>
<keyword evidence="2" id="KW-1185">Reference proteome</keyword>
<evidence type="ECO:0000313" key="2">
    <source>
        <dbReference type="Proteomes" id="UP000645555"/>
    </source>
</evidence>
<dbReference type="EMBL" id="BMWD01000055">
    <property type="protein sequence ID" value="GGX98689.1"/>
    <property type="molecule type" value="Genomic_DNA"/>
</dbReference>
<sequence length="237" mass="25149">MDAAIFVVDDSAKDPDAELWYAEPPGFTALPLQALLPRHGTSAGDELRTAVAPLLESAPSELVRQQFIACFSSAQQYLGALCGIGTVNCSIGLHRDDVNDSAAGMGSQPLLSLLTLSWCDTPVAPRGVTAARAVAGVERHERVEFLELPCGPVTVSETIRVASPGSGLPRHPLLQIHAHAPHPDCKRMAVLTLSTTAVARREQYRAILRRIAGTVSFDDPLAEAAAEVEVEAMRAGP</sequence>
<dbReference type="RefSeq" id="WP_190040227.1">
    <property type="nucleotide sequence ID" value="NZ_BMWD01000055.1"/>
</dbReference>
<dbReference type="Proteomes" id="UP000645555">
    <property type="component" value="Unassembled WGS sequence"/>
</dbReference>
<comment type="caution">
    <text evidence="1">The sequence shown here is derived from an EMBL/GenBank/DDBJ whole genome shotgun (WGS) entry which is preliminary data.</text>
</comment>
<reference evidence="1" key="1">
    <citation type="journal article" date="2014" name="Int. J. Syst. Evol. Microbiol.">
        <title>Complete genome sequence of Corynebacterium casei LMG S-19264T (=DSM 44701T), isolated from a smear-ripened cheese.</title>
        <authorList>
            <consortium name="US DOE Joint Genome Institute (JGI-PGF)"/>
            <person name="Walter F."/>
            <person name="Albersmeier A."/>
            <person name="Kalinowski J."/>
            <person name="Ruckert C."/>
        </authorList>
    </citation>
    <scope>NUCLEOTIDE SEQUENCE</scope>
    <source>
        <strain evidence="1">JCM 4956</strain>
    </source>
</reference>
<organism evidence="1 2">
    <name type="scientific">Streptomyces fructofermentans</name>
    <dbReference type="NCBI Taxonomy" id="152141"/>
    <lineage>
        <taxon>Bacteria</taxon>
        <taxon>Bacillati</taxon>
        <taxon>Actinomycetota</taxon>
        <taxon>Actinomycetes</taxon>
        <taxon>Kitasatosporales</taxon>
        <taxon>Streptomycetaceae</taxon>
        <taxon>Streptomyces</taxon>
    </lineage>
</organism>
<protein>
    <submittedName>
        <fullName evidence="1">Uncharacterized protein</fullName>
    </submittedName>
</protein>
<gene>
    <name evidence="1" type="ORF">GCM10010515_76180</name>
</gene>
<name>A0A918NW67_9ACTN</name>
<accession>A0A918NW67</accession>
<reference evidence="1" key="2">
    <citation type="submission" date="2020-09" db="EMBL/GenBank/DDBJ databases">
        <authorList>
            <person name="Sun Q."/>
            <person name="Ohkuma M."/>
        </authorList>
    </citation>
    <scope>NUCLEOTIDE SEQUENCE</scope>
    <source>
        <strain evidence="1">JCM 4956</strain>
    </source>
</reference>
<dbReference type="AlphaFoldDB" id="A0A918NW67"/>